<feature type="region of interest" description="Disordered" evidence="1">
    <location>
        <begin position="143"/>
        <end position="179"/>
    </location>
</feature>
<evidence type="ECO:0000256" key="1">
    <source>
        <dbReference type="SAM" id="MobiDB-lite"/>
    </source>
</evidence>
<dbReference type="RefSeq" id="XP_049137728.1">
    <property type="nucleotide sequence ID" value="XM_049296504.1"/>
</dbReference>
<proteinExistence type="predicted"/>
<accession>A0A9Q8WB38</accession>
<dbReference type="EMBL" id="CP019472">
    <property type="protein sequence ID" value="UQC76085.1"/>
    <property type="molecule type" value="Genomic_DNA"/>
</dbReference>
<dbReference type="KEGG" id="clup:CLUP02_17596"/>
<organism evidence="2 3">
    <name type="scientific">Colletotrichum lupini</name>
    <dbReference type="NCBI Taxonomy" id="145971"/>
    <lineage>
        <taxon>Eukaryota</taxon>
        <taxon>Fungi</taxon>
        <taxon>Dikarya</taxon>
        <taxon>Ascomycota</taxon>
        <taxon>Pezizomycotina</taxon>
        <taxon>Sordariomycetes</taxon>
        <taxon>Hypocreomycetidae</taxon>
        <taxon>Glomerellales</taxon>
        <taxon>Glomerellaceae</taxon>
        <taxon>Colletotrichum</taxon>
        <taxon>Colletotrichum acutatum species complex</taxon>
    </lineage>
</organism>
<gene>
    <name evidence="2" type="ORF">CLUP02_17596</name>
</gene>
<evidence type="ECO:0000313" key="3">
    <source>
        <dbReference type="Proteomes" id="UP000830671"/>
    </source>
</evidence>
<reference evidence="2" key="1">
    <citation type="journal article" date="2021" name="Mol. Plant Microbe Interact.">
        <title>Complete Genome Sequence of the Plant-Pathogenic Fungus Colletotrichum lupini.</title>
        <authorList>
            <person name="Baroncelli R."/>
            <person name="Pensec F."/>
            <person name="Da Lio D."/>
            <person name="Boufleur T."/>
            <person name="Vicente I."/>
            <person name="Sarrocco S."/>
            <person name="Picot A."/>
            <person name="Baraldi E."/>
            <person name="Sukno S."/>
            <person name="Thon M."/>
            <person name="Le Floch G."/>
        </authorList>
    </citation>
    <scope>NUCLEOTIDE SEQUENCE</scope>
    <source>
        <strain evidence="2">IMI 504893</strain>
    </source>
</reference>
<dbReference type="Proteomes" id="UP000830671">
    <property type="component" value="Chromosome 10"/>
</dbReference>
<evidence type="ECO:0000313" key="2">
    <source>
        <dbReference type="EMBL" id="UQC76085.1"/>
    </source>
</evidence>
<sequence>MASSRLPAMCTFWSYSANIYCSNGSNLGDLGHLVEGLRGRQWNPFFQSQVGQIVGCSSVLCLQVDITTKTSKASRIPSFGDNEYRAYIHLRFQNSDVCSEVLWYPGPTSPLKSTQLQPPTSVLSVFIPPNPNLIYSDVLSLTHTSSHQRPPRSPIPTQRTTHNSKQPSRTSPPHSSKTTIITDLTQLTTKPVITDLIKGAE</sequence>
<name>A0A9Q8WB38_9PEZI</name>
<protein>
    <submittedName>
        <fullName evidence="2">Uncharacterized protein</fullName>
    </submittedName>
</protein>
<keyword evidence="3" id="KW-1185">Reference proteome</keyword>
<dbReference type="GeneID" id="73351514"/>
<dbReference type="AlphaFoldDB" id="A0A9Q8WB38"/>
<feature type="compositionally biased region" description="Polar residues" evidence="1">
    <location>
        <begin position="155"/>
        <end position="177"/>
    </location>
</feature>